<dbReference type="Proteomes" id="UP000322524">
    <property type="component" value="Unassembled WGS sequence"/>
</dbReference>
<dbReference type="Pfam" id="PF15980">
    <property type="entry name" value="ComGF"/>
    <property type="match status" value="1"/>
</dbReference>
<proteinExistence type="predicted"/>
<reference evidence="4 5" key="1">
    <citation type="submission" date="2019-08" db="EMBL/GenBank/DDBJ databases">
        <title>Bacillus genomes from the desert of Cuatro Cienegas, Coahuila.</title>
        <authorList>
            <person name="Olmedo-Alvarez G."/>
        </authorList>
    </citation>
    <scope>NUCLEOTIDE SEQUENCE [LARGE SCALE GENOMIC DNA]</scope>
    <source>
        <strain evidence="4 5">CH28_1T</strain>
    </source>
</reference>
<dbReference type="OrthoDB" id="2361316at2"/>
<dbReference type="Pfam" id="PF07963">
    <property type="entry name" value="N_methyl"/>
    <property type="match status" value="1"/>
</dbReference>
<dbReference type="InterPro" id="IPR016977">
    <property type="entry name" value="ComGF"/>
</dbReference>
<protein>
    <recommendedName>
        <fullName evidence="6">Prepilin-type N-terminal cleavage/methylation domain-containing protein</fullName>
    </recommendedName>
</protein>
<evidence type="ECO:0000256" key="2">
    <source>
        <dbReference type="ARBA" id="ARBA00023287"/>
    </source>
</evidence>
<keyword evidence="3" id="KW-0812">Transmembrane</keyword>
<dbReference type="GO" id="GO:0030420">
    <property type="term" value="P:establishment of competence for transformation"/>
    <property type="evidence" value="ECO:0007669"/>
    <property type="project" value="UniProtKB-KW"/>
</dbReference>
<evidence type="ECO:0000256" key="1">
    <source>
        <dbReference type="ARBA" id="ARBA00004241"/>
    </source>
</evidence>
<dbReference type="InterPro" id="IPR012902">
    <property type="entry name" value="N_methyl_site"/>
</dbReference>
<sequence length="148" mass="16878">MSVIRKDGGFTLLEVLICFSVIMILTSLFPILIKNLDTLTEKKQGIHPFELEVFIQQATREVRTAKKTSVEAGDFVIINQGGQRVTYEFFQQKIRRRVDGTGHELLLHQVKNVDFAERANGAIFILEGSDNATYEFRVSAIPIKWHPE</sequence>
<gene>
    <name evidence="4" type="ORF">FZC76_09965</name>
</gene>
<accession>A0A5D4T1L5</accession>
<keyword evidence="3" id="KW-1133">Transmembrane helix</keyword>
<evidence type="ECO:0000256" key="3">
    <source>
        <dbReference type="SAM" id="Phobius"/>
    </source>
</evidence>
<feature type="transmembrane region" description="Helical" evidence="3">
    <location>
        <begin position="12"/>
        <end position="33"/>
    </location>
</feature>
<evidence type="ECO:0000313" key="5">
    <source>
        <dbReference type="Proteomes" id="UP000322524"/>
    </source>
</evidence>
<organism evidence="4 5">
    <name type="scientific">Sutcliffiella horikoshii</name>
    <dbReference type="NCBI Taxonomy" id="79883"/>
    <lineage>
        <taxon>Bacteria</taxon>
        <taxon>Bacillati</taxon>
        <taxon>Bacillota</taxon>
        <taxon>Bacilli</taxon>
        <taxon>Bacillales</taxon>
        <taxon>Bacillaceae</taxon>
        <taxon>Sutcliffiella</taxon>
    </lineage>
</organism>
<keyword evidence="2" id="KW-0178">Competence</keyword>
<dbReference type="GO" id="GO:0009986">
    <property type="term" value="C:cell surface"/>
    <property type="evidence" value="ECO:0007669"/>
    <property type="project" value="UniProtKB-SubCell"/>
</dbReference>
<evidence type="ECO:0008006" key="6">
    <source>
        <dbReference type="Google" id="ProtNLM"/>
    </source>
</evidence>
<dbReference type="RefSeq" id="WP_148988457.1">
    <property type="nucleotide sequence ID" value="NZ_VTEV01000004.1"/>
</dbReference>
<name>A0A5D4T1L5_9BACI</name>
<dbReference type="EMBL" id="VTEV01000004">
    <property type="protein sequence ID" value="TYS68498.1"/>
    <property type="molecule type" value="Genomic_DNA"/>
</dbReference>
<dbReference type="AlphaFoldDB" id="A0A5D4T1L5"/>
<dbReference type="NCBIfam" id="NF041002">
    <property type="entry name" value="pilin_ComGF"/>
    <property type="match status" value="1"/>
</dbReference>
<evidence type="ECO:0000313" key="4">
    <source>
        <dbReference type="EMBL" id="TYS68498.1"/>
    </source>
</evidence>
<keyword evidence="3" id="KW-0472">Membrane</keyword>
<comment type="subcellular location">
    <subcellularLocation>
        <location evidence="1">Cell surface</location>
    </subcellularLocation>
</comment>
<comment type="caution">
    <text evidence="4">The sequence shown here is derived from an EMBL/GenBank/DDBJ whole genome shotgun (WGS) entry which is preliminary data.</text>
</comment>